<feature type="signal peptide" evidence="2">
    <location>
        <begin position="1"/>
        <end position="22"/>
    </location>
</feature>
<accession>A0A1L3ZU58</accession>
<feature type="chain" id="PRO_5012430881" description="PRC-barrel domain-containing protein" evidence="2">
    <location>
        <begin position="23"/>
        <end position="168"/>
    </location>
</feature>
<keyword evidence="2" id="KW-0732">Signal</keyword>
<protein>
    <recommendedName>
        <fullName evidence="5">PRC-barrel domain-containing protein</fullName>
    </recommendedName>
</protein>
<evidence type="ECO:0000313" key="3">
    <source>
        <dbReference type="EMBL" id="API59130.1"/>
    </source>
</evidence>
<dbReference type="AlphaFoldDB" id="A0A1L3ZU58"/>
<feature type="region of interest" description="Disordered" evidence="1">
    <location>
        <begin position="127"/>
        <end position="168"/>
    </location>
</feature>
<dbReference type="SUPFAM" id="SSF50346">
    <property type="entry name" value="PRC-barrel domain"/>
    <property type="match status" value="1"/>
</dbReference>
<keyword evidence="4" id="KW-1185">Reference proteome</keyword>
<name>A0A1L3ZU58_9SPHN</name>
<sequence>MPKLAHILAGAAMLTLPAAAIAQEAQPAPTTTTNTPAGASAAATAAAPAAQLGADGKVVLAEGTPVVDTQGAAVGTLTKVETDAAGQPTNVVLKTTKSEVLIPASSLARTEKNALIAMTAAQIDAAAAAAGPSQAPAATQTPETGAATGAETDASAEAAGSATASPSN</sequence>
<dbReference type="KEGG" id="sphj:BSL82_07255"/>
<dbReference type="Proteomes" id="UP000182063">
    <property type="component" value="Chromosome"/>
</dbReference>
<reference evidence="4" key="1">
    <citation type="submission" date="2016-11" db="EMBL/GenBank/DDBJ databases">
        <title>Complete Genome Sequence of alachlor-degrading Sphingomonas sp. strain JJ-A5.</title>
        <authorList>
            <person name="Lee H."/>
            <person name="Ka J.-O."/>
        </authorList>
    </citation>
    <scope>NUCLEOTIDE SEQUENCE [LARGE SCALE GENOMIC DNA]</scope>
    <source>
        <strain evidence="4">JJ-A5</strain>
    </source>
</reference>
<evidence type="ECO:0000256" key="2">
    <source>
        <dbReference type="SAM" id="SignalP"/>
    </source>
</evidence>
<dbReference type="RefSeq" id="WP_072596682.1">
    <property type="nucleotide sequence ID" value="NZ_CP018221.1"/>
</dbReference>
<proteinExistence type="predicted"/>
<dbReference type="InterPro" id="IPR011033">
    <property type="entry name" value="PRC_barrel-like_sf"/>
</dbReference>
<organism evidence="3 4">
    <name type="scientific">Tardibacter chloracetimidivorans</name>
    <dbReference type="NCBI Taxonomy" id="1921510"/>
    <lineage>
        <taxon>Bacteria</taxon>
        <taxon>Pseudomonadati</taxon>
        <taxon>Pseudomonadota</taxon>
        <taxon>Alphaproteobacteria</taxon>
        <taxon>Sphingomonadales</taxon>
        <taxon>Sphingomonadaceae</taxon>
        <taxon>Tardibacter</taxon>
    </lineage>
</organism>
<evidence type="ECO:0008006" key="5">
    <source>
        <dbReference type="Google" id="ProtNLM"/>
    </source>
</evidence>
<gene>
    <name evidence="3" type="ORF">BSL82_07255</name>
</gene>
<dbReference type="EMBL" id="CP018221">
    <property type="protein sequence ID" value="API59130.1"/>
    <property type="molecule type" value="Genomic_DNA"/>
</dbReference>
<evidence type="ECO:0000256" key="1">
    <source>
        <dbReference type="SAM" id="MobiDB-lite"/>
    </source>
</evidence>
<evidence type="ECO:0000313" key="4">
    <source>
        <dbReference type="Proteomes" id="UP000182063"/>
    </source>
</evidence>